<dbReference type="RefSeq" id="WP_086273261.1">
    <property type="nucleotide sequence ID" value="NZ_NGKU01000001.1"/>
</dbReference>
<organism evidence="1 2">
    <name type="scientific">Candidatus Enterococcus testudinis</name>
    <dbReference type="NCBI Taxonomy" id="1834191"/>
    <lineage>
        <taxon>Bacteria</taxon>
        <taxon>Bacillati</taxon>
        <taxon>Bacillota</taxon>
        <taxon>Bacilli</taxon>
        <taxon>Lactobacillales</taxon>
        <taxon>Enterococcaceae</taxon>
        <taxon>Enterococcus</taxon>
    </lineage>
</organism>
<sequence length="104" mass="12561">MVDEEKKKQKVLKTPKNQPIKRITQEDIEQLKNQLERLSSWTQPLQLLESFFAYQSIPLNKKQIIREFYAQSAIYLSFKKTFLDEINIMDMKLQELEKREKVKI</sequence>
<keyword evidence="2" id="KW-1185">Reference proteome</keyword>
<protein>
    <submittedName>
        <fullName evidence="1">Uncharacterized protein</fullName>
    </submittedName>
</protein>
<dbReference type="AlphaFoldDB" id="A0A242A2A5"/>
<dbReference type="Proteomes" id="UP000195043">
    <property type="component" value="Unassembled WGS sequence"/>
</dbReference>
<dbReference type="STRING" id="1834191.A5886_000236"/>
<evidence type="ECO:0000313" key="2">
    <source>
        <dbReference type="Proteomes" id="UP000195043"/>
    </source>
</evidence>
<dbReference type="OrthoDB" id="2187794at2"/>
<comment type="caution">
    <text evidence="1">The sequence shown here is derived from an EMBL/GenBank/DDBJ whole genome shotgun (WGS) entry which is preliminary data.</text>
</comment>
<dbReference type="EMBL" id="NGKU01000001">
    <property type="protein sequence ID" value="OTN75166.1"/>
    <property type="molecule type" value="Genomic_DNA"/>
</dbReference>
<accession>A0A242A2A5</accession>
<name>A0A242A2A5_9ENTE</name>
<gene>
    <name evidence="1" type="ORF">A5886_000236</name>
</gene>
<proteinExistence type="predicted"/>
<reference evidence="1 2" key="1">
    <citation type="submission" date="2017-05" db="EMBL/GenBank/DDBJ databases">
        <title>The Genome Sequence of Enterococcus sp. 8G7_MSG3316.</title>
        <authorList>
            <consortium name="The Broad Institute Genomics Platform"/>
            <consortium name="The Broad Institute Genomic Center for Infectious Diseases"/>
            <person name="Earl A."/>
            <person name="Manson A."/>
            <person name="Schwartman J."/>
            <person name="Gilmore M."/>
            <person name="Abouelleil A."/>
            <person name="Cao P."/>
            <person name="Chapman S."/>
            <person name="Cusick C."/>
            <person name="Shea T."/>
            <person name="Young S."/>
            <person name="Neafsey D."/>
            <person name="Nusbaum C."/>
            <person name="Birren B."/>
        </authorList>
    </citation>
    <scope>NUCLEOTIDE SEQUENCE [LARGE SCALE GENOMIC DNA]</scope>
    <source>
        <strain evidence="1 2">8G7_MSG3316</strain>
    </source>
</reference>
<evidence type="ECO:0000313" key="1">
    <source>
        <dbReference type="EMBL" id="OTN75166.1"/>
    </source>
</evidence>